<evidence type="ECO:0000256" key="1">
    <source>
        <dbReference type="SAM" id="MobiDB-lite"/>
    </source>
</evidence>
<dbReference type="InParanoid" id="A0A1S3H1L2"/>
<dbReference type="InterPro" id="IPR000719">
    <property type="entry name" value="Prot_kinase_dom"/>
</dbReference>
<dbReference type="Gene3D" id="3.30.200.20">
    <property type="entry name" value="Phosphorylase Kinase, domain 1"/>
    <property type="match status" value="1"/>
</dbReference>
<dbReference type="Gene3D" id="1.10.510.10">
    <property type="entry name" value="Transferase(Phosphotransferase) domain 1"/>
    <property type="match status" value="1"/>
</dbReference>
<dbReference type="SUPFAM" id="SSF56112">
    <property type="entry name" value="Protein kinase-like (PK-like)"/>
    <property type="match status" value="1"/>
</dbReference>
<name>A0A1S3H1L2_LINAN</name>
<evidence type="ECO:0000313" key="4">
    <source>
        <dbReference type="RefSeq" id="XP_013379908.1"/>
    </source>
</evidence>
<dbReference type="OrthoDB" id="5836549at2759"/>
<dbReference type="Pfam" id="PF00069">
    <property type="entry name" value="Pkinase"/>
    <property type="match status" value="1"/>
</dbReference>
<dbReference type="GeneID" id="106151278"/>
<keyword evidence="3" id="KW-1185">Reference proteome</keyword>
<dbReference type="InterPro" id="IPR011009">
    <property type="entry name" value="Kinase-like_dom_sf"/>
</dbReference>
<evidence type="ECO:0000259" key="2">
    <source>
        <dbReference type="PROSITE" id="PS50011"/>
    </source>
</evidence>
<feature type="domain" description="Protein kinase" evidence="2">
    <location>
        <begin position="3"/>
        <end position="211"/>
    </location>
</feature>
<dbReference type="SMART" id="SM00220">
    <property type="entry name" value="S_TKc"/>
    <property type="match status" value="1"/>
</dbReference>
<organism evidence="3 4">
    <name type="scientific">Lingula anatina</name>
    <name type="common">Brachiopod</name>
    <name type="synonym">Lingula unguis</name>
    <dbReference type="NCBI Taxonomy" id="7574"/>
    <lineage>
        <taxon>Eukaryota</taxon>
        <taxon>Metazoa</taxon>
        <taxon>Spiralia</taxon>
        <taxon>Lophotrochozoa</taxon>
        <taxon>Brachiopoda</taxon>
        <taxon>Linguliformea</taxon>
        <taxon>Lingulata</taxon>
        <taxon>Lingulida</taxon>
        <taxon>Linguloidea</taxon>
        <taxon>Lingulidae</taxon>
        <taxon>Lingula</taxon>
    </lineage>
</organism>
<protein>
    <submittedName>
        <fullName evidence="4">Serine/threonine-protein kinase 24-like</fullName>
    </submittedName>
</protein>
<evidence type="ECO:0000313" key="3">
    <source>
        <dbReference type="Proteomes" id="UP000085678"/>
    </source>
</evidence>
<feature type="compositionally biased region" description="Polar residues" evidence="1">
    <location>
        <begin position="198"/>
        <end position="211"/>
    </location>
</feature>
<accession>A0A1S3H1L2</accession>
<sequence length="211" mass="23233">MHFAKEGQPRRGAYGEVSFGFDIQSGMPFAVKKIPIGEFNRREPRILNLCDNPNVIKLYGLIRRGNCIEIIMEKATNGTWFEMILNGPLQQQETLQCLLGALTGLEQLHRCSIIHRDLKPNNIGLMADGRVVILDLGSAITPDDTQDFVERRAGMSGGRAIPDTVEGFDAEDDLATDTPDQHDEPTSEAASGPLGDRSQANRNNENRGSIT</sequence>
<dbReference type="PROSITE" id="PS50011">
    <property type="entry name" value="PROTEIN_KINASE_DOM"/>
    <property type="match status" value="1"/>
</dbReference>
<dbReference type="PANTHER" id="PTHR24361:SF678">
    <property type="entry name" value="SPORULATION-SPECIFIC PROTEIN 1"/>
    <property type="match status" value="1"/>
</dbReference>
<dbReference type="AlphaFoldDB" id="A0A1S3H1L2"/>
<feature type="compositionally biased region" description="Acidic residues" evidence="1">
    <location>
        <begin position="166"/>
        <end position="175"/>
    </location>
</feature>
<feature type="region of interest" description="Disordered" evidence="1">
    <location>
        <begin position="153"/>
        <end position="211"/>
    </location>
</feature>
<dbReference type="Proteomes" id="UP000085678">
    <property type="component" value="Unplaced"/>
</dbReference>
<dbReference type="CDD" id="cd00180">
    <property type="entry name" value="PKc"/>
    <property type="match status" value="1"/>
</dbReference>
<dbReference type="KEGG" id="lak:106151278"/>
<dbReference type="STRING" id="7574.A0A1S3H1L2"/>
<dbReference type="InterPro" id="IPR053235">
    <property type="entry name" value="Ser_Thr_kinase"/>
</dbReference>
<proteinExistence type="predicted"/>
<dbReference type="GO" id="GO:0005524">
    <property type="term" value="F:ATP binding"/>
    <property type="evidence" value="ECO:0007669"/>
    <property type="project" value="InterPro"/>
</dbReference>
<reference evidence="4" key="1">
    <citation type="submission" date="2025-08" db="UniProtKB">
        <authorList>
            <consortium name="RefSeq"/>
        </authorList>
    </citation>
    <scope>IDENTIFICATION</scope>
    <source>
        <tissue evidence="4">Gonads</tissue>
    </source>
</reference>
<dbReference type="GO" id="GO:0004674">
    <property type="term" value="F:protein serine/threonine kinase activity"/>
    <property type="evidence" value="ECO:0007669"/>
    <property type="project" value="TreeGrafter"/>
</dbReference>
<dbReference type="RefSeq" id="XP_013379908.1">
    <property type="nucleotide sequence ID" value="XM_013524454.1"/>
</dbReference>
<gene>
    <name evidence="4" type="primary">LOC106151278</name>
</gene>
<dbReference type="GO" id="GO:0005737">
    <property type="term" value="C:cytoplasm"/>
    <property type="evidence" value="ECO:0007669"/>
    <property type="project" value="TreeGrafter"/>
</dbReference>
<dbReference type="PANTHER" id="PTHR24361">
    <property type="entry name" value="MITOGEN-ACTIVATED KINASE KINASE KINASE"/>
    <property type="match status" value="1"/>
</dbReference>